<dbReference type="Proteomes" id="UP001143330">
    <property type="component" value="Unassembled WGS sequence"/>
</dbReference>
<evidence type="ECO:0000313" key="2">
    <source>
        <dbReference type="EMBL" id="GLK84136.1"/>
    </source>
</evidence>
<reference evidence="2" key="2">
    <citation type="submission" date="2023-01" db="EMBL/GenBank/DDBJ databases">
        <authorList>
            <person name="Sun Q."/>
            <person name="Evtushenko L."/>
        </authorList>
    </citation>
    <scope>NUCLEOTIDE SEQUENCE</scope>
    <source>
        <strain evidence="2">VKM B-2789</strain>
    </source>
</reference>
<protein>
    <submittedName>
        <fullName evidence="2">Uncharacterized protein</fullName>
    </submittedName>
</protein>
<comment type="caution">
    <text evidence="2">The sequence shown here is derived from an EMBL/GenBank/DDBJ whole genome shotgun (WGS) entry which is preliminary data.</text>
</comment>
<gene>
    <name evidence="2" type="ORF">GCM10017653_22060</name>
</gene>
<feature type="compositionally biased region" description="Low complexity" evidence="1">
    <location>
        <begin position="124"/>
        <end position="137"/>
    </location>
</feature>
<name>A0A9W6JUS4_9HYPH</name>
<feature type="compositionally biased region" description="Acidic residues" evidence="1">
    <location>
        <begin position="112"/>
        <end position="123"/>
    </location>
</feature>
<dbReference type="RefSeq" id="WP_246545955.1">
    <property type="nucleotide sequence ID" value="NZ_BSFM01000012.1"/>
</dbReference>
<feature type="compositionally biased region" description="Low complexity" evidence="1">
    <location>
        <begin position="147"/>
        <end position="164"/>
    </location>
</feature>
<accession>A0A9W6JUS4</accession>
<keyword evidence="3" id="KW-1185">Reference proteome</keyword>
<dbReference type="EMBL" id="BSFM01000012">
    <property type="protein sequence ID" value="GLK84136.1"/>
    <property type="molecule type" value="Genomic_DNA"/>
</dbReference>
<evidence type="ECO:0000256" key="1">
    <source>
        <dbReference type="SAM" id="MobiDB-lite"/>
    </source>
</evidence>
<evidence type="ECO:0000313" key="3">
    <source>
        <dbReference type="Proteomes" id="UP001143330"/>
    </source>
</evidence>
<proteinExistence type="predicted"/>
<feature type="region of interest" description="Disordered" evidence="1">
    <location>
        <begin position="111"/>
        <end position="175"/>
    </location>
</feature>
<organism evidence="2 3">
    <name type="scientific">Ancylobacter defluvii</name>
    <dbReference type="NCBI Taxonomy" id="1282440"/>
    <lineage>
        <taxon>Bacteria</taxon>
        <taxon>Pseudomonadati</taxon>
        <taxon>Pseudomonadota</taxon>
        <taxon>Alphaproteobacteria</taxon>
        <taxon>Hyphomicrobiales</taxon>
        <taxon>Xanthobacteraceae</taxon>
        <taxon>Ancylobacter</taxon>
    </lineage>
</organism>
<sequence>MSGNDFHGNPPEDGDEGYDEAYEAHRAALWDMLMAYADQHDLADGFLSDLVSDLGLSLRMVAYAAETERPSVGGLRLDLDRYAREMGESVREAKKGAGEFIAEAKAARDAEAAAEGEAAEGEVAEGLAAEGETTVPEPEADAEEVPEVAAESAETAASPEKTAALTGARAFPRRQ</sequence>
<feature type="region of interest" description="Disordered" evidence="1">
    <location>
        <begin position="1"/>
        <end position="20"/>
    </location>
</feature>
<dbReference type="AlphaFoldDB" id="A0A9W6JUS4"/>
<reference evidence="2" key="1">
    <citation type="journal article" date="2014" name="Int. J. Syst. Evol. Microbiol.">
        <title>Complete genome sequence of Corynebacterium casei LMG S-19264T (=DSM 44701T), isolated from a smear-ripened cheese.</title>
        <authorList>
            <consortium name="US DOE Joint Genome Institute (JGI-PGF)"/>
            <person name="Walter F."/>
            <person name="Albersmeier A."/>
            <person name="Kalinowski J."/>
            <person name="Ruckert C."/>
        </authorList>
    </citation>
    <scope>NUCLEOTIDE SEQUENCE</scope>
    <source>
        <strain evidence="2">VKM B-2789</strain>
    </source>
</reference>